<dbReference type="SMART" id="SM00829">
    <property type="entry name" value="PKS_ER"/>
    <property type="match status" value="1"/>
</dbReference>
<protein>
    <submittedName>
        <fullName evidence="3">Bifunctional protein: zinc-containing alcohol dehydrogenase</fullName>
    </submittedName>
</protein>
<dbReference type="InterPro" id="IPR036291">
    <property type="entry name" value="NAD(P)-bd_dom_sf"/>
</dbReference>
<dbReference type="Pfam" id="PF13602">
    <property type="entry name" value="ADH_zinc_N_2"/>
    <property type="match status" value="1"/>
</dbReference>
<dbReference type="Gene3D" id="3.90.180.10">
    <property type="entry name" value="Medium-chain alcohol dehydrogenases, catalytic domain"/>
    <property type="match status" value="1"/>
</dbReference>
<dbReference type="STRING" id="1391654.AKJ09_04703"/>
<keyword evidence="1" id="KW-0521">NADP</keyword>
<dbReference type="InterPro" id="IPR051603">
    <property type="entry name" value="Zinc-ADH_QOR/CCCR"/>
</dbReference>
<dbReference type="InterPro" id="IPR013154">
    <property type="entry name" value="ADH-like_N"/>
</dbReference>
<dbReference type="RefSeq" id="WP_146649080.1">
    <property type="nucleotide sequence ID" value="NZ_CP012333.1"/>
</dbReference>
<evidence type="ECO:0000313" key="4">
    <source>
        <dbReference type="Proteomes" id="UP000064967"/>
    </source>
</evidence>
<evidence type="ECO:0000313" key="3">
    <source>
        <dbReference type="EMBL" id="AKU98039.1"/>
    </source>
</evidence>
<organism evidence="3 4">
    <name type="scientific">Labilithrix luteola</name>
    <dbReference type="NCBI Taxonomy" id="1391654"/>
    <lineage>
        <taxon>Bacteria</taxon>
        <taxon>Pseudomonadati</taxon>
        <taxon>Myxococcota</taxon>
        <taxon>Polyangia</taxon>
        <taxon>Polyangiales</taxon>
        <taxon>Labilitrichaceae</taxon>
        <taxon>Labilithrix</taxon>
    </lineage>
</organism>
<dbReference type="PANTHER" id="PTHR44154">
    <property type="entry name" value="QUINONE OXIDOREDUCTASE"/>
    <property type="match status" value="1"/>
</dbReference>
<dbReference type="SUPFAM" id="SSF51735">
    <property type="entry name" value="NAD(P)-binding Rossmann-fold domains"/>
    <property type="match status" value="1"/>
</dbReference>
<name>A0A0K1PY14_9BACT</name>
<evidence type="ECO:0000256" key="1">
    <source>
        <dbReference type="ARBA" id="ARBA00022857"/>
    </source>
</evidence>
<dbReference type="SUPFAM" id="SSF50129">
    <property type="entry name" value="GroES-like"/>
    <property type="match status" value="1"/>
</dbReference>
<dbReference type="EMBL" id="CP012333">
    <property type="protein sequence ID" value="AKU98039.1"/>
    <property type="molecule type" value="Genomic_DNA"/>
</dbReference>
<dbReference type="PANTHER" id="PTHR44154:SF1">
    <property type="entry name" value="QUINONE OXIDOREDUCTASE"/>
    <property type="match status" value="1"/>
</dbReference>
<dbReference type="AlphaFoldDB" id="A0A0K1PY14"/>
<dbReference type="Gene3D" id="3.40.50.720">
    <property type="entry name" value="NAD(P)-binding Rossmann-like Domain"/>
    <property type="match status" value="1"/>
</dbReference>
<proteinExistence type="predicted"/>
<evidence type="ECO:0000259" key="2">
    <source>
        <dbReference type="SMART" id="SM00829"/>
    </source>
</evidence>
<dbReference type="CDD" id="cd05289">
    <property type="entry name" value="MDR_like_2"/>
    <property type="match status" value="1"/>
</dbReference>
<dbReference type="KEGG" id="llu:AKJ09_04703"/>
<dbReference type="InterPro" id="IPR020843">
    <property type="entry name" value="ER"/>
</dbReference>
<dbReference type="Pfam" id="PF08240">
    <property type="entry name" value="ADH_N"/>
    <property type="match status" value="1"/>
</dbReference>
<gene>
    <name evidence="3" type="ORF">AKJ09_04703</name>
</gene>
<dbReference type="InterPro" id="IPR011032">
    <property type="entry name" value="GroES-like_sf"/>
</dbReference>
<dbReference type="GO" id="GO:0016491">
    <property type="term" value="F:oxidoreductase activity"/>
    <property type="evidence" value="ECO:0007669"/>
    <property type="project" value="InterPro"/>
</dbReference>
<dbReference type="PATRIC" id="fig|1391654.3.peg.4769"/>
<dbReference type="Proteomes" id="UP000064967">
    <property type="component" value="Chromosome"/>
</dbReference>
<keyword evidence="4" id="KW-1185">Reference proteome</keyword>
<sequence>MKAVRVHQFGGIDRMAIEETAREQPGEGEVLVRVGAAGVGPWDAWVRAGQSALQQKLPLTLGSDIAGVVENVGPGVTGIAVGDAVYGVTNAEFTGGYSEYAVAKASMIAKKPAKATDVDAASIPVVATTAWEMLFDHAKVTSGQRVLVHGAAGNVGAFALQLAKRAGATVIATAFASDVDFVRSLGADEIIDVQSTNFEDRVKAVDVVIDTVGGETLARSFSVLAHGGVLVSSAAKPDEKRAAECGVKGIYFIVDVNTRVLRELAKLVDEGKLTLNVGDVLPLAEARLAHEMLAGKPHKRGKIVLTVG</sequence>
<dbReference type="OrthoDB" id="9808651at2"/>
<accession>A0A0K1PY14</accession>
<reference evidence="3 4" key="1">
    <citation type="submission" date="2015-08" db="EMBL/GenBank/DDBJ databases">
        <authorList>
            <person name="Babu N.S."/>
            <person name="Beckwith C.J."/>
            <person name="Beseler K.G."/>
            <person name="Brison A."/>
            <person name="Carone J.V."/>
            <person name="Caskin T.P."/>
            <person name="Diamond M."/>
            <person name="Durham M.E."/>
            <person name="Foxe J.M."/>
            <person name="Go M."/>
            <person name="Henderson B.A."/>
            <person name="Jones I.B."/>
            <person name="McGettigan J.A."/>
            <person name="Micheletti S.J."/>
            <person name="Nasrallah M.E."/>
            <person name="Ortiz D."/>
            <person name="Piller C.R."/>
            <person name="Privatt S.R."/>
            <person name="Schneider S.L."/>
            <person name="Sharp S."/>
            <person name="Smith T.C."/>
            <person name="Stanton J.D."/>
            <person name="Ullery H.E."/>
            <person name="Wilson R.J."/>
            <person name="Serrano M.G."/>
            <person name="Buck G."/>
            <person name="Lee V."/>
            <person name="Wang Y."/>
            <person name="Carvalho R."/>
            <person name="Voegtly L."/>
            <person name="Shi R."/>
            <person name="Duckworth R."/>
            <person name="Johnson A."/>
            <person name="Loviza R."/>
            <person name="Walstead R."/>
            <person name="Shah Z."/>
            <person name="Kiflezghi M."/>
            <person name="Wade K."/>
            <person name="Ball S.L."/>
            <person name="Bradley K.W."/>
            <person name="Asai D.J."/>
            <person name="Bowman C.A."/>
            <person name="Russell D.A."/>
            <person name="Pope W.H."/>
            <person name="Jacobs-Sera D."/>
            <person name="Hendrix R.W."/>
            <person name="Hatfull G.F."/>
        </authorList>
    </citation>
    <scope>NUCLEOTIDE SEQUENCE [LARGE SCALE GENOMIC DNA]</scope>
    <source>
        <strain evidence="3 4">DSM 27648</strain>
    </source>
</reference>
<feature type="domain" description="Enoyl reductase (ER)" evidence="2">
    <location>
        <begin position="10"/>
        <end position="305"/>
    </location>
</feature>